<reference evidence="5" key="1">
    <citation type="submission" date="2020-09" db="EMBL/GenBank/DDBJ databases">
        <title>Whole genome shotgun sequence of Streptomyces cinnamonensis NBRC 15873.</title>
        <authorList>
            <person name="Komaki H."/>
            <person name="Tamura T."/>
        </authorList>
    </citation>
    <scope>NUCLEOTIDE SEQUENCE [LARGE SCALE GENOMIC DNA]</scope>
    <source>
        <strain evidence="5">NBRC 15873</strain>
    </source>
</reference>
<sequence>MSQETLTLHDLLPAQALADSIDAGYVTRKSHPELPLSIYTYTRTAQYERVWNEVTTRCRGLVADDETGAVVALPLPKFFNVGEHESGQPYAPALPDEPFEVYDKVDGSLAIVFHYAGRWRVASKGSFISAQAVWAQRRLDDADTAGLHPGTTYLAEILYPQNRIVVDYGDRRDLVLLAAFGLDGTEVPLAEAATHWGGIGSVVTVWPAMPLDELLALTESNTLPGGARANGMDAEGFVLRFASGVRAKAKLSEYVRLHKVLTGVTARDVWRGHGVQRFAGLPAKQLAQGLNCTVADIEASGGKPLDALLEQVPDEFDHWVREVVAGLEEAAARHERAIDEAYAGLAHLTADRGAFARAVAQLPDRTVRPAMFMRLDGRSTELTTWRQVRPEAADPYINDEENSTGPGAAHRTGSEAENRTLSEEGDRTASARERPATPAAAPTRTPGAAPRIPAPAADRTGRPARQEAPLPVVHVMTGLPASGKTTAARALQAEAGGRMRRVNLDDLRAMLDLPDPARGRSFAHEQTVLAVQDAAVRAAVDGGFDVVVDNTHLTKHIPKRLKAAVGGLATFVVHDFTDVPLEECLRRDAARERQVGEEIIRVLAEKHRNARKGGWRLTAEWMNGGSGAVAAPPVTQYVPDPALPTAVMCDIDGTLALTGDRGPYDFTRCELDLLNESVRHALDAFRRADGDVIVLLSGRGEEYRPQTEAWLRRHAVPYDELWMRAAGDTRRDDVVKAELFDAHVRHRYAVRVSLDDRDRVVAVWRRMGLPTWQVNYGDF</sequence>
<dbReference type="InterPro" id="IPR036412">
    <property type="entry name" value="HAD-like_sf"/>
</dbReference>
<name>A0ABQ3NS68_STRVG</name>
<feature type="domain" description="T4 RNA ligase 1-like N-terminal" evidence="2">
    <location>
        <begin position="58"/>
        <end position="243"/>
    </location>
</feature>
<protein>
    <recommendedName>
        <fullName evidence="6">Polynucleotide kinase</fullName>
    </recommendedName>
</protein>
<dbReference type="Pfam" id="PF13671">
    <property type="entry name" value="AAA_33"/>
    <property type="match status" value="1"/>
</dbReference>
<dbReference type="EMBL" id="BNDV01000010">
    <property type="protein sequence ID" value="GHI15601.1"/>
    <property type="molecule type" value="Genomic_DNA"/>
</dbReference>
<accession>A0ABQ3NS68</accession>
<dbReference type="InterPro" id="IPR023214">
    <property type="entry name" value="HAD_sf"/>
</dbReference>
<evidence type="ECO:0000259" key="2">
    <source>
        <dbReference type="Pfam" id="PF09511"/>
    </source>
</evidence>
<dbReference type="SUPFAM" id="SSF52540">
    <property type="entry name" value="P-loop containing nucleoside triphosphate hydrolases"/>
    <property type="match status" value="1"/>
</dbReference>
<dbReference type="InterPro" id="IPR019039">
    <property type="entry name" value="T4-Rnl1-like_N"/>
</dbReference>
<evidence type="ECO:0000313" key="5">
    <source>
        <dbReference type="Proteomes" id="UP000660554"/>
    </source>
</evidence>
<evidence type="ECO:0000256" key="1">
    <source>
        <dbReference type="SAM" id="MobiDB-lite"/>
    </source>
</evidence>
<proteinExistence type="predicted"/>
<feature type="compositionally biased region" description="Low complexity" evidence="1">
    <location>
        <begin position="436"/>
        <end position="458"/>
    </location>
</feature>
<feature type="compositionally biased region" description="Basic and acidic residues" evidence="1">
    <location>
        <begin position="412"/>
        <end position="435"/>
    </location>
</feature>
<evidence type="ECO:0000313" key="4">
    <source>
        <dbReference type="EMBL" id="GHI15601.1"/>
    </source>
</evidence>
<dbReference type="GeneID" id="86959334"/>
<dbReference type="SUPFAM" id="SSF56784">
    <property type="entry name" value="HAD-like"/>
    <property type="match status" value="1"/>
</dbReference>
<dbReference type="Pfam" id="PF09511">
    <property type="entry name" value="RNA_lig_T4_1"/>
    <property type="match status" value="1"/>
</dbReference>
<organism evidence="4 5">
    <name type="scientific">Streptomyces virginiae</name>
    <name type="common">Streptomyces cinnamonensis</name>
    <dbReference type="NCBI Taxonomy" id="1961"/>
    <lineage>
        <taxon>Bacteria</taxon>
        <taxon>Bacillati</taxon>
        <taxon>Actinomycetota</taxon>
        <taxon>Actinomycetes</taxon>
        <taxon>Kitasatosporales</taxon>
        <taxon>Streptomycetaceae</taxon>
        <taxon>Streptomyces</taxon>
    </lineage>
</organism>
<evidence type="ECO:0008006" key="6">
    <source>
        <dbReference type="Google" id="ProtNLM"/>
    </source>
</evidence>
<dbReference type="Proteomes" id="UP000660554">
    <property type="component" value="Unassembled WGS sequence"/>
</dbReference>
<feature type="domain" description="Polynucleotide kinase PNKP phosphatase" evidence="3">
    <location>
        <begin position="644"/>
        <end position="779"/>
    </location>
</feature>
<evidence type="ECO:0000259" key="3">
    <source>
        <dbReference type="Pfam" id="PF25109"/>
    </source>
</evidence>
<dbReference type="InterPro" id="IPR027417">
    <property type="entry name" value="P-loop_NTPase"/>
</dbReference>
<feature type="region of interest" description="Disordered" evidence="1">
    <location>
        <begin position="394"/>
        <end position="469"/>
    </location>
</feature>
<dbReference type="RefSeq" id="WP_234349719.1">
    <property type="nucleotide sequence ID" value="NZ_BMRU01000037.1"/>
</dbReference>
<dbReference type="Gene3D" id="3.40.50.300">
    <property type="entry name" value="P-loop containing nucleotide triphosphate hydrolases"/>
    <property type="match status" value="1"/>
</dbReference>
<gene>
    <name evidence="4" type="ORF">Scinn_50640</name>
</gene>
<dbReference type="Gene3D" id="3.40.50.1000">
    <property type="entry name" value="HAD superfamily/HAD-like"/>
    <property type="match status" value="1"/>
</dbReference>
<dbReference type="Pfam" id="PF25109">
    <property type="entry name" value="HAD_PNKP"/>
    <property type="match status" value="1"/>
</dbReference>
<keyword evidence="5" id="KW-1185">Reference proteome</keyword>
<comment type="caution">
    <text evidence="4">The sequence shown here is derived from an EMBL/GenBank/DDBJ whole genome shotgun (WGS) entry which is preliminary data.</text>
</comment>
<dbReference type="InterPro" id="IPR056782">
    <property type="entry name" value="HAD_PNKP"/>
</dbReference>